<dbReference type="Proteomes" id="UP000620124">
    <property type="component" value="Unassembled WGS sequence"/>
</dbReference>
<accession>A0A8H6YTV7</accession>
<evidence type="ECO:0000313" key="2">
    <source>
        <dbReference type="Proteomes" id="UP000620124"/>
    </source>
</evidence>
<gene>
    <name evidence="1" type="ORF">MVEN_00347600</name>
</gene>
<dbReference type="OrthoDB" id="3795764at2759"/>
<proteinExistence type="predicted"/>
<evidence type="ECO:0000313" key="1">
    <source>
        <dbReference type="EMBL" id="KAF7364777.1"/>
    </source>
</evidence>
<sequence length="153" mass="17592">MLTHFTRSITTRTARYLSSSVPALMREELEQRLKADFPTLFELGCSCDIDDGWEPLLRRLCVDIHHEKTLHFMQIKEKFGGLRAYTNGCSDEVMKRVDAAEEESFWTCERCGKDGQLASANSGWLFTTCQDCLDLRIANGRSCTWVNRNRDES</sequence>
<comment type="caution">
    <text evidence="1">The sequence shown here is derived from an EMBL/GenBank/DDBJ whole genome shotgun (WGS) entry which is preliminary data.</text>
</comment>
<reference evidence="1" key="1">
    <citation type="submission" date="2020-05" db="EMBL/GenBank/DDBJ databases">
        <title>Mycena genomes resolve the evolution of fungal bioluminescence.</title>
        <authorList>
            <person name="Tsai I.J."/>
        </authorList>
    </citation>
    <scope>NUCLEOTIDE SEQUENCE</scope>
    <source>
        <strain evidence="1">CCC161011</strain>
    </source>
</reference>
<protein>
    <submittedName>
        <fullName evidence="1">Uncharacterized protein</fullName>
    </submittedName>
</protein>
<dbReference type="AlphaFoldDB" id="A0A8H6YTV7"/>
<name>A0A8H6YTV7_9AGAR</name>
<keyword evidence="2" id="KW-1185">Reference proteome</keyword>
<organism evidence="1 2">
    <name type="scientific">Mycena venus</name>
    <dbReference type="NCBI Taxonomy" id="2733690"/>
    <lineage>
        <taxon>Eukaryota</taxon>
        <taxon>Fungi</taxon>
        <taxon>Dikarya</taxon>
        <taxon>Basidiomycota</taxon>
        <taxon>Agaricomycotina</taxon>
        <taxon>Agaricomycetes</taxon>
        <taxon>Agaricomycetidae</taxon>
        <taxon>Agaricales</taxon>
        <taxon>Marasmiineae</taxon>
        <taxon>Mycenaceae</taxon>
        <taxon>Mycena</taxon>
    </lineage>
</organism>
<dbReference type="EMBL" id="JACAZI010000003">
    <property type="protein sequence ID" value="KAF7364777.1"/>
    <property type="molecule type" value="Genomic_DNA"/>
</dbReference>